<evidence type="ECO:0000313" key="2">
    <source>
        <dbReference type="EMBL" id="CAA9406000.1"/>
    </source>
</evidence>
<protein>
    <submittedName>
        <fullName evidence="2">Uncharacterized protein</fullName>
    </submittedName>
</protein>
<dbReference type="EMBL" id="CADCUW010000191">
    <property type="protein sequence ID" value="CAA9406000.1"/>
    <property type="molecule type" value="Genomic_DNA"/>
</dbReference>
<reference evidence="2" key="1">
    <citation type="submission" date="2020-02" db="EMBL/GenBank/DDBJ databases">
        <authorList>
            <person name="Meier V. D."/>
        </authorList>
    </citation>
    <scope>NUCLEOTIDE SEQUENCE</scope>
    <source>
        <strain evidence="2">AVDCRST_MAG01</strain>
    </source>
</reference>
<dbReference type="AlphaFoldDB" id="A0A6J4PC13"/>
<organism evidence="2">
    <name type="scientific">uncultured Rubrobacteraceae bacterium</name>
    <dbReference type="NCBI Taxonomy" id="349277"/>
    <lineage>
        <taxon>Bacteria</taxon>
        <taxon>Bacillati</taxon>
        <taxon>Actinomycetota</taxon>
        <taxon>Rubrobacteria</taxon>
        <taxon>Rubrobacterales</taxon>
        <taxon>Rubrobacteraceae</taxon>
        <taxon>environmental samples</taxon>
    </lineage>
</organism>
<feature type="non-terminal residue" evidence="2">
    <location>
        <position position="1"/>
    </location>
</feature>
<feature type="non-terminal residue" evidence="2">
    <location>
        <position position="104"/>
    </location>
</feature>
<feature type="compositionally biased region" description="Low complexity" evidence="1">
    <location>
        <begin position="80"/>
        <end position="104"/>
    </location>
</feature>
<feature type="compositionally biased region" description="Low complexity" evidence="1">
    <location>
        <begin position="1"/>
        <end position="12"/>
    </location>
</feature>
<proteinExistence type="predicted"/>
<evidence type="ECO:0000256" key="1">
    <source>
        <dbReference type="SAM" id="MobiDB-lite"/>
    </source>
</evidence>
<gene>
    <name evidence="2" type="ORF">AVDCRST_MAG01-01-1331</name>
</gene>
<name>A0A6J4PC13_9ACTN</name>
<feature type="compositionally biased region" description="Basic residues" evidence="1">
    <location>
        <begin position="33"/>
        <end position="57"/>
    </location>
</feature>
<accession>A0A6J4PC13</accession>
<sequence>GGLLQGARGEAGPSERGRGRRGDREGEPGLALARRRRGHHGSRPQGKGRVRRGHRAGLRGPGLHSRDARGRPGKGPRGGPLPRAPVLLLPRRGRAAGLRGSPWV</sequence>
<feature type="region of interest" description="Disordered" evidence="1">
    <location>
        <begin position="1"/>
        <end position="104"/>
    </location>
</feature>
<feature type="compositionally biased region" description="Basic and acidic residues" evidence="1">
    <location>
        <begin position="13"/>
        <end position="27"/>
    </location>
</feature>